<evidence type="ECO:0000313" key="2">
    <source>
        <dbReference type="Proteomes" id="UP001056500"/>
    </source>
</evidence>
<reference evidence="1" key="1">
    <citation type="submission" date="2022-06" db="EMBL/GenBank/DDBJ databases">
        <title>Genome sequencing of Brevibacillus sp. BB3-R1.</title>
        <authorList>
            <person name="Heo J."/>
            <person name="Lee D."/>
            <person name="Won M."/>
            <person name="Han B.-H."/>
            <person name="Hong S.-B."/>
            <person name="Kwon S.-W."/>
        </authorList>
    </citation>
    <scope>NUCLEOTIDE SEQUENCE</scope>
    <source>
        <strain evidence="1">BB3-R1</strain>
    </source>
</reference>
<dbReference type="RefSeq" id="WP_251871939.1">
    <property type="nucleotide sequence ID" value="NZ_CP098755.1"/>
</dbReference>
<organism evidence="1 2">
    <name type="scientific">Brevibacillus ruminantium</name>
    <dbReference type="NCBI Taxonomy" id="2950604"/>
    <lineage>
        <taxon>Bacteria</taxon>
        <taxon>Bacillati</taxon>
        <taxon>Bacillota</taxon>
        <taxon>Bacilli</taxon>
        <taxon>Bacillales</taxon>
        <taxon>Paenibacillaceae</taxon>
        <taxon>Brevibacillus</taxon>
    </lineage>
</organism>
<proteinExistence type="predicted"/>
<dbReference type="Proteomes" id="UP001056500">
    <property type="component" value="Chromosome"/>
</dbReference>
<name>A0ABY4WCD3_9BACL</name>
<evidence type="ECO:0000313" key="1">
    <source>
        <dbReference type="EMBL" id="USG64830.1"/>
    </source>
</evidence>
<accession>A0ABY4WCD3</accession>
<dbReference type="EMBL" id="CP098755">
    <property type="protein sequence ID" value="USG64830.1"/>
    <property type="molecule type" value="Genomic_DNA"/>
</dbReference>
<gene>
    <name evidence="1" type="ORF">NDK47_22315</name>
</gene>
<protein>
    <submittedName>
        <fullName evidence="1">Uncharacterized protein</fullName>
    </submittedName>
</protein>
<sequence>MTDAEGKEILRSVDYAAEYGDIYNLLVPKIPVGTSKIKLDAAPAIPVGSSIEIRSESFGGRLNAPLVHTAKVTQVAGDELSFSPPLNKEMDTNMFIRWNRTIVRQYQSATVQAEKKTDGLQLTVTGETPVARVETMYQFKQNSPEIDVQVKTTYKQQTKVFRESLVLGFAQRVSEVYRKNRKVDALSTQARYWLDREGVRFGQGKQTALVYHTPHISSLELLTVQNQLQVNLDHMSDHRYVEELEGKQVGKVRHASEYKATEERINSFSLVVGYQPILMPRLMNQPYGFLATHVWTEHADEQSLASNRAVYYGSEKVESPDKAVGGFVKYGIPVTKSVFFANPYYRPQNPINVAISESPEFLAYLKDLRKRGMEIGLHTVYPYEFHLYRDVADRVLDTMKKEFDSVTWIDHGYLKNSFGFQGLNIKTPYYLADLWKKYDTRYFWHYSSEDITSVNQALDLLQSSRGDDKRTPLYWSHPTVTGPFYSWAAAIVPENTMRVYSDQNLARLIQDRGVLINHVYLSRVPKWKTSGAFLKRDPQGELVIQPGFDQLLKKMASLRDQKKLYLATVREMMDYWLALEQVRFEYDPNGSIHVYNDGEKKISGLSMAVRATEVWVNGKKPPQKNDQGDLIFWFDLEPHAKAVISSGPAAQSSK</sequence>
<keyword evidence="2" id="KW-1185">Reference proteome</keyword>